<dbReference type="CDD" id="cd16444">
    <property type="entry name" value="LipB"/>
    <property type="match status" value="1"/>
</dbReference>
<dbReference type="HAMAP" id="MF_00013">
    <property type="entry name" value="LipB"/>
    <property type="match status" value="1"/>
</dbReference>
<evidence type="ECO:0000256" key="4">
    <source>
        <dbReference type="ARBA" id="ARBA00023315"/>
    </source>
</evidence>
<dbReference type="NCBIfam" id="NF010922">
    <property type="entry name" value="PRK14342.1"/>
    <property type="match status" value="1"/>
</dbReference>
<evidence type="ECO:0000313" key="9">
    <source>
        <dbReference type="Proteomes" id="UP001197378"/>
    </source>
</evidence>
<dbReference type="GO" id="GO:0009249">
    <property type="term" value="P:protein lipoylation"/>
    <property type="evidence" value="ECO:0007669"/>
    <property type="project" value="InterPro"/>
</dbReference>
<reference evidence="8" key="1">
    <citation type="journal article" date="2021" name="ISME J.">
        <title>Genomic evolution of the class Acidithiobacillia: deep-branching Proteobacteria living in extreme acidic conditions.</title>
        <authorList>
            <person name="Moya-Beltran A."/>
            <person name="Beard S."/>
            <person name="Rojas-Villalobos C."/>
            <person name="Issotta F."/>
            <person name="Gallardo Y."/>
            <person name="Ulloa R."/>
            <person name="Giaveno A."/>
            <person name="Degli Esposti M."/>
            <person name="Johnson D.B."/>
            <person name="Quatrini R."/>
        </authorList>
    </citation>
    <scope>NUCLEOTIDE SEQUENCE</scope>
    <source>
        <strain evidence="8">VAN18-1</strain>
    </source>
</reference>
<keyword evidence="4 6" id="KW-0012">Acyltransferase</keyword>
<evidence type="ECO:0000259" key="7">
    <source>
        <dbReference type="PROSITE" id="PS51733"/>
    </source>
</evidence>
<dbReference type="PANTHER" id="PTHR10993">
    <property type="entry name" value="OCTANOYLTRANSFERASE"/>
    <property type="match status" value="1"/>
</dbReference>
<feature type="binding site" evidence="6">
    <location>
        <begin position="76"/>
        <end position="83"/>
    </location>
    <ligand>
        <name>substrate</name>
    </ligand>
</feature>
<accession>A0AAE2YQF0</accession>
<evidence type="ECO:0000256" key="5">
    <source>
        <dbReference type="ARBA" id="ARBA00024732"/>
    </source>
</evidence>
<feature type="domain" description="BPL/LPL catalytic" evidence="7">
    <location>
        <begin position="37"/>
        <end position="212"/>
    </location>
</feature>
<keyword evidence="2 6" id="KW-0963">Cytoplasm</keyword>
<proteinExistence type="inferred from homology"/>
<dbReference type="PROSITE" id="PS51733">
    <property type="entry name" value="BPL_LPL_CATALYTIC"/>
    <property type="match status" value="1"/>
</dbReference>
<comment type="miscellaneous">
    <text evidence="6">In the reaction, the free carboxyl group of octanoic acid is attached via an amide linkage to the epsilon-amino group of a specific lysine residue of lipoyl domains of lipoate-dependent enzymes.</text>
</comment>
<evidence type="ECO:0000313" key="8">
    <source>
        <dbReference type="EMBL" id="MBU2788262.1"/>
    </source>
</evidence>
<dbReference type="Pfam" id="PF21948">
    <property type="entry name" value="LplA-B_cat"/>
    <property type="match status" value="1"/>
</dbReference>
<comment type="pathway">
    <text evidence="1 6">Protein modification; protein lipoylation via endogenous pathway; protein N(6)-(lipoyl)lysine from octanoyl-[acyl-carrier-protein]: step 1/2.</text>
</comment>
<evidence type="ECO:0000256" key="1">
    <source>
        <dbReference type="ARBA" id="ARBA00004821"/>
    </source>
</evidence>
<dbReference type="EMBL" id="JAAXYO010000126">
    <property type="protein sequence ID" value="MBU2788262.1"/>
    <property type="molecule type" value="Genomic_DNA"/>
</dbReference>
<dbReference type="PROSITE" id="PS01313">
    <property type="entry name" value="LIPB"/>
    <property type="match status" value="1"/>
</dbReference>
<evidence type="ECO:0000256" key="2">
    <source>
        <dbReference type="ARBA" id="ARBA00022490"/>
    </source>
</evidence>
<comment type="subcellular location">
    <subcellularLocation>
        <location evidence="6">Cytoplasm</location>
    </subcellularLocation>
</comment>
<dbReference type="FunFam" id="3.30.930.10:FF:000020">
    <property type="entry name" value="Octanoyltransferase"/>
    <property type="match status" value="1"/>
</dbReference>
<evidence type="ECO:0000256" key="6">
    <source>
        <dbReference type="HAMAP-Rule" id="MF_00013"/>
    </source>
</evidence>
<dbReference type="GO" id="GO:0033819">
    <property type="term" value="F:lipoyl(octanoyl) transferase activity"/>
    <property type="evidence" value="ECO:0007669"/>
    <property type="project" value="UniProtKB-EC"/>
</dbReference>
<dbReference type="PANTHER" id="PTHR10993:SF7">
    <property type="entry name" value="LIPOYLTRANSFERASE 2, MITOCHONDRIAL-RELATED"/>
    <property type="match status" value="1"/>
</dbReference>
<dbReference type="SUPFAM" id="SSF55681">
    <property type="entry name" value="Class II aaRS and biotin synthetases"/>
    <property type="match status" value="1"/>
</dbReference>
<feature type="binding site" evidence="6">
    <location>
        <begin position="156"/>
        <end position="158"/>
    </location>
    <ligand>
        <name>substrate</name>
    </ligand>
</feature>
<comment type="function">
    <text evidence="5 6">Catalyzes the transfer of endogenously produced octanoic acid from octanoyl-acyl-carrier-protein onto the lipoyl domains of lipoate-dependent enzymes. Lipoyl-ACP can also act as a substrate although octanoyl-ACP is likely to be the physiological substrate.</text>
</comment>
<dbReference type="InterPro" id="IPR004143">
    <property type="entry name" value="BPL_LPL_catalytic"/>
</dbReference>
<protein>
    <recommendedName>
        <fullName evidence="6">Octanoyltransferase</fullName>
        <ecNumber evidence="6">2.3.1.181</ecNumber>
    </recommendedName>
    <alternativeName>
        <fullName evidence="6">Lipoate-protein ligase B</fullName>
    </alternativeName>
    <alternativeName>
        <fullName evidence="6">Lipoyl/octanoyl transferase</fullName>
    </alternativeName>
    <alternativeName>
        <fullName evidence="6">Octanoyl-[acyl-carrier-protein]-protein N-octanoyltransferase</fullName>
    </alternativeName>
</protein>
<dbReference type="Gene3D" id="3.30.930.10">
    <property type="entry name" value="Bira Bifunctional Protein, Domain 2"/>
    <property type="match status" value="1"/>
</dbReference>
<feature type="binding site" evidence="6">
    <location>
        <begin position="143"/>
        <end position="145"/>
    </location>
    <ligand>
        <name>substrate</name>
    </ligand>
</feature>
<dbReference type="InterPro" id="IPR045864">
    <property type="entry name" value="aa-tRNA-synth_II/BPL/LPL"/>
</dbReference>
<keyword evidence="9" id="KW-1185">Reference proteome</keyword>
<comment type="similarity">
    <text evidence="6">Belongs to the LipB family.</text>
</comment>
<dbReference type="NCBIfam" id="TIGR00214">
    <property type="entry name" value="lipB"/>
    <property type="match status" value="1"/>
</dbReference>
<dbReference type="Proteomes" id="UP001197378">
    <property type="component" value="Unassembled WGS sequence"/>
</dbReference>
<comment type="catalytic activity">
    <reaction evidence="6">
        <text>octanoyl-[ACP] + L-lysyl-[protein] = N(6)-octanoyl-L-lysyl-[protein] + holo-[ACP] + H(+)</text>
        <dbReference type="Rhea" id="RHEA:17665"/>
        <dbReference type="Rhea" id="RHEA-COMP:9636"/>
        <dbReference type="Rhea" id="RHEA-COMP:9685"/>
        <dbReference type="Rhea" id="RHEA-COMP:9752"/>
        <dbReference type="Rhea" id="RHEA-COMP:9928"/>
        <dbReference type="ChEBI" id="CHEBI:15378"/>
        <dbReference type="ChEBI" id="CHEBI:29969"/>
        <dbReference type="ChEBI" id="CHEBI:64479"/>
        <dbReference type="ChEBI" id="CHEBI:78463"/>
        <dbReference type="ChEBI" id="CHEBI:78809"/>
        <dbReference type="EC" id="2.3.1.181"/>
    </reaction>
</comment>
<feature type="active site" description="Acyl-thioester intermediate" evidence="6">
    <location>
        <position position="174"/>
    </location>
</feature>
<dbReference type="RefSeq" id="WP_215872267.1">
    <property type="nucleotide sequence ID" value="NZ_JAAXYO010000126.1"/>
</dbReference>
<sequence length="217" mass="23803">MPVELSDEAISVRCWPGLLPYFTVLDAMREFTRQRDETTPDQIWLLQHPPVFTLGRNADAADVLDPGPIPVIRSDRGGKVTYHGPGQWVAYLLIDLARCGWNVRQLTQAMENAVIHLLAQHGISAQARRDAPGVYVQGAKIASLGLRIQKGRSYHGLSLNTDMDLSPFQRIHPCGSPGLEVTQVRSLCPDLPSETVAQELLDSLSIALGRPLHKGGS</sequence>
<dbReference type="GO" id="GO:0005737">
    <property type="term" value="C:cytoplasm"/>
    <property type="evidence" value="ECO:0007669"/>
    <property type="project" value="UniProtKB-SubCell"/>
</dbReference>
<feature type="site" description="Lowers pKa of active site Cys" evidence="6">
    <location>
        <position position="140"/>
    </location>
</feature>
<name>A0AAE2YQF0_9PROT</name>
<dbReference type="InterPro" id="IPR020605">
    <property type="entry name" value="Octanoyltransferase_CS"/>
</dbReference>
<gene>
    <name evidence="6 8" type="primary">lipB</name>
    <name evidence="8" type="ORF">HFQ13_08605</name>
</gene>
<evidence type="ECO:0000256" key="3">
    <source>
        <dbReference type="ARBA" id="ARBA00022679"/>
    </source>
</evidence>
<dbReference type="EC" id="2.3.1.181" evidence="6"/>
<keyword evidence="3 6" id="KW-0808">Transferase</keyword>
<dbReference type="InterPro" id="IPR000544">
    <property type="entry name" value="Octanoyltransferase"/>
</dbReference>
<organism evidence="8 9">
    <name type="scientific">Igneacidithiobacillus copahuensis</name>
    <dbReference type="NCBI Taxonomy" id="2724909"/>
    <lineage>
        <taxon>Bacteria</taxon>
        <taxon>Pseudomonadati</taxon>
        <taxon>Pseudomonadota</taxon>
        <taxon>Acidithiobacillia</taxon>
        <taxon>Acidithiobacillales</taxon>
        <taxon>Acidithiobacillaceae</taxon>
        <taxon>Igneacidithiobacillus</taxon>
    </lineage>
</organism>
<dbReference type="AlphaFoldDB" id="A0AAE2YQF0"/>
<comment type="caution">
    <text evidence="8">The sequence shown here is derived from an EMBL/GenBank/DDBJ whole genome shotgun (WGS) entry which is preliminary data.</text>
</comment>